<organism evidence="14 15">
    <name type="scientific">Penicillium salamii</name>
    <dbReference type="NCBI Taxonomy" id="1612424"/>
    <lineage>
        <taxon>Eukaryota</taxon>
        <taxon>Fungi</taxon>
        <taxon>Dikarya</taxon>
        <taxon>Ascomycota</taxon>
        <taxon>Pezizomycotina</taxon>
        <taxon>Eurotiomycetes</taxon>
        <taxon>Eurotiomycetidae</taxon>
        <taxon>Eurotiales</taxon>
        <taxon>Aspergillaceae</taxon>
        <taxon>Penicillium</taxon>
    </lineage>
</organism>
<evidence type="ECO:0000256" key="2">
    <source>
        <dbReference type="ARBA" id="ARBA00004123"/>
    </source>
</evidence>
<dbReference type="GO" id="GO:0005675">
    <property type="term" value="C:transcription factor TFIIH holo complex"/>
    <property type="evidence" value="ECO:0007669"/>
    <property type="project" value="TreeGrafter"/>
</dbReference>
<keyword evidence="11" id="KW-0539">Nucleus</keyword>
<dbReference type="InterPro" id="IPR058841">
    <property type="entry name" value="HTH_76"/>
</dbReference>
<evidence type="ECO:0000256" key="3">
    <source>
        <dbReference type="ARBA" id="ARBA00006092"/>
    </source>
</evidence>
<evidence type="ECO:0000313" key="15">
    <source>
        <dbReference type="Proteomes" id="UP001152646"/>
    </source>
</evidence>
<evidence type="ECO:0000313" key="14">
    <source>
        <dbReference type="EMBL" id="CAG8410331.1"/>
    </source>
</evidence>
<dbReference type="Pfam" id="PF25871">
    <property type="entry name" value="HTH_76"/>
    <property type="match status" value="1"/>
</dbReference>
<evidence type="ECO:0000256" key="5">
    <source>
        <dbReference type="ARBA" id="ARBA00022763"/>
    </source>
</evidence>
<dbReference type="SUPFAM" id="SSF53300">
    <property type="entry name" value="vWA-like"/>
    <property type="match status" value="1"/>
</dbReference>
<name>A0A9W4NV01_9EURO</name>
<dbReference type="FunFam" id="3.40.50.410:FF:000015">
    <property type="entry name" value="General transcription factor IIH subunit 2"/>
    <property type="match status" value="1"/>
</dbReference>
<evidence type="ECO:0000256" key="12">
    <source>
        <dbReference type="SAM" id="MobiDB-lite"/>
    </source>
</evidence>
<feature type="compositionally biased region" description="Acidic residues" evidence="12">
    <location>
        <begin position="1"/>
        <end position="19"/>
    </location>
</feature>
<sequence>MADSDEEYVGDVTEDEDDLQVTRGDNPRAKKRKQRGGAEWELSRTWETLVEGADGTISSTVEGLLEANKRKRLLKDTTPLQRGIIRHLILIIDLSQSMSEKDVRPTRYLLTLRYAQEFVREFFEQNPISQLGVLGLRDGLALRVSDMSGNPTEHLTAIQALKTQDPKGLPSLQNGLEMARGALFHTPSHGTREVLIIFGSLLSSDPGDIHQTIGTLISDKVRVRVVGLAAQVAICRELCTKTNGGDETAYGVALNEQHFRELMMDVTTPPAAYSEKESASSLLMMGFPSRTVEATPSLCACHSNPSRGGYLCSRCNSKVCNLPAECPSCGLTLILSTHLARSYHHLFPLINWVEVPWRRASRSSACFACGISFPPVPPEDQWQVAESQTKGMSVSSRYECTACHSHFCIDCDLFAHEVVHNCPGCQSKSADPTSSLRISPTSYNMADTQLFERIQAYAFGADPEFANGLAFVLGHPETPASEAEMNRDDDLVLHAKCFFYARKEQLSSPVDFAAFKSWLGKNTTESVQTSTESPNAPGDGNGSNAEPAYPSSFAHIVELITTGQPIPGIQEIPDTVLTGHDLASEKPRRRKPWEKDEGDSPAETASAAP</sequence>
<dbReference type="SMART" id="SM01047">
    <property type="entry name" value="C1_4"/>
    <property type="match status" value="1"/>
</dbReference>
<dbReference type="InterPro" id="IPR013083">
    <property type="entry name" value="Znf_RING/FYVE/PHD"/>
</dbReference>
<reference evidence="14" key="1">
    <citation type="submission" date="2021-07" db="EMBL/GenBank/DDBJ databases">
        <authorList>
            <person name="Branca A.L. A."/>
        </authorList>
    </citation>
    <scope>NUCLEOTIDE SEQUENCE</scope>
</reference>
<dbReference type="Pfam" id="PF17733">
    <property type="entry name" value="KPWE_dom"/>
    <property type="match status" value="1"/>
</dbReference>
<feature type="domain" description="VWFA" evidence="13">
    <location>
        <begin position="87"/>
        <end position="266"/>
    </location>
</feature>
<comment type="subcellular location">
    <subcellularLocation>
        <location evidence="2">Nucleus</location>
    </subcellularLocation>
</comment>
<comment type="function">
    <text evidence="1">Component of the general transcription and DNA repair factor IIH (TFIIH) core complex, which is involved in general and transcription-coupled nucleotide excision repair (NER) of damaged DNA and, when complexed to TFIIK, in RNA transcription by RNA polymerase II. In NER, TFIIH acts by opening DNA around the lesion to allow the excision of the damaged oligonucleotide and its replacement by a new DNA fragment. In transcription, TFIIH has an essential role in transcription initiation. When the pre-initiation complex (PIC) has been established, TFIIH is required for promoter opening and promoter escape. Phosphorylation of the C-terminal tail (CTD) of the largest subunit of RNA polymerase II by the kinase module TFIIK controls the initiation of transcription.</text>
</comment>
<evidence type="ECO:0000256" key="11">
    <source>
        <dbReference type="ARBA" id="ARBA00023242"/>
    </source>
</evidence>
<dbReference type="Pfam" id="PF04056">
    <property type="entry name" value="Ssl1"/>
    <property type="match status" value="1"/>
</dbReference>
<dbReference type="NCBIfam" id="TIGR00622">
    <property type="entry name" value="ssl1"/>
    <property type="match status" value="1"/>
</dbReference>
<dbReference type="Proteomes" id="UP001152646">
    <property type="component" value="Unassembled WGS sequence"/>
</dbReference>
<comment type="similarity">
    <text evidence="3">Belongs to the GTF2H2 family.</text>
</comment>
<dbReference type="InterPro" id="IPR004595">
    <property type="entry name" value="TFIIH_C1-like_dom"/>
</dbReference>
<feature type="compositionally biased region" description="Polar residues" evidence="12">
    <location>
        <begin position="525"/>
        <end position="534"/>
    </location>
</feature>
<dbReference type="SMART" id="SM00327">
    <property type="entry name" value="VWA"/>
    <property type="match status" value="1"/>
</dbReference>
<dbReference type="FunFam" id="3.30.40.10:FF:000477">
    <property type="entry name" value="General transcription and DNA repair factor IIH"/>
    <property type="match status" value="1"/>
</dbReference>
<dbReference type="Gene3D" id="3.30.40.10">
    <property type="entry name" value="Zinc/RING finger domain, C3HC4 (zinc finger)"/>
    <property type="match status" value="1"/>
</dbReference>
<dbReference type="Pfam" id="PF07975">
    <property type="entry name" value="C1_4"/>
    <property type="match status" value="1"/>
</dbReference>
<evidence type="ECO:0000256" key="9">
    <source>
        <dbReference type="ARBA" id="ARBA00023163"/>
    </source>
</evidence>
<accession>A0A9W4NV01</accession>
<dbReference type="PROSITE" id="PS00028">
    <property type="entry name" value="ZINC_FINGER_C2H2_1"/>
    <property type="match status" value="1"/>
</dbReference>
<dbReference type="GO" id="GO:0006289">
    <property type="term" value="P:nucleotide-excision repair"/>
    <property type="evidence" value="ECO:0007669"/>
    <property type="project" value="InterPro"/>
</dbReference>
<dbReference type="InterPro" id="IPR036465">
    <property type="entry name" value="vWFA_dom_sf"/>
</dbReference>
<dbReference type="SUPFAM" id="SSF57889">
    <property type="entry name" value="Cysteine-rich domain"/>
    <property type="match status" value="1"/>
</dbReference>
<dbReference type="PANTHER" id="PTHR12695">
    <property type="entry name" value="GENERAL TRANSCRIPTION FACTOR IIH SUBUNIT 2"/>
    <property type="match status" value="1"/>
</dbReference>
<dbReference type="GO" id="GO:0000439">
    <property type="term" value="C:transcription factor TFIIH core complex"/>
    <property type="evidence" value="ECO:0007669"/>
    <property type="project" value="InterPro"/>
</dbReference>
<protein>
    <recommendedName>
        <fullName evidence="13">VWFA domain-containing protein</fullName>
    </recommendedName>
</protein>
<evidence type="ECO:0000256" key="8">
    <source>
        <dbReference type="ARBA" id="ARBA00023015"/>
    </source>
</evidence>
<evidence type="ECO:0000256" key="6">
    <source>
        <dbReference type="ARBA" id="ARBA00022771"/>
    </source>
</evidence>
<feature type="region of interest" description="Disordered" evidence="12">
    <location>
        <begin position="525"/>
        <end position="548"/>
    </location>
</feature>
<feature type="region of interest" description="Disordered" evidence="12">
    <location>
        <begin position="570"/>
        <end position="609"/>
    </location>
</feature>
<dbReference type="GO" id="GO:0006357">
    <property type="term" value="P:regulation of transcription by RNA polymerase II"/>
    <property type="evidence" value="ECO:0007669"/>
    <property type="project" value="TreeGrafter"/>
</dbReference>
<keyword evidence="9" id="KW-0804">Transcription</keyword>
<evidence type="ECO:0000256" key="1">
    <source>
        <dbReference type="ARBA" id="ARBA00002817"/>
    </source>
</evidence>
<comment type="caution">
    <text evidence="14">The sequence shown here is derived from an EMBL/GenBank/DDBJ whole genome shotgun (WGS) entry which is preliminary data.</text>
</comment>
<evidence type="ECO:0000256" key="4">
    <source>
        <dbReference type="ARBA" id="ARBA00022723"/>
    </source>
</evidence>
<proteinExistence type="inferred from homology"/>
<dbReference type="EMBL" id="CAJVPA010000217">
    <property type="protein sequence ID" value="CAG8410331.1"/>
    <property type="molecule type" value="Genomic_DNA"/>
</dbReference>
<dbReference type="InterPro" id="IPR013087">
    <property type="entry name" value="Znf_C2H2_type"/>
</dbReference>
<dbReference type="AlphaFoldDB" id="A0A9W4NV01"/>
<feature type="region of interest" description="Disordered" evidence="12">
    <location>
        <begin position="1"/>
        <end position="36"/>
    </location>
</feature>
<dbReference type="PANTHER" id="PTHR12695:SF2">
    <property type="entry name" value="GENERAL TRANSCRIPTION FACTOR IIH SUBUNIT 2-RELATED"/>
    <property type="match status" value="1"/>
</dbReference>
<evidence type="ECO:0000259" key="13">
    <source>
        <dbReference type="PROSITE" id="PS50234"/>
    </source>
</evidence>
<evidence type="ECO:0000256" key="7">
    <source>
        <dbReference type="ARBA" id="ARBA00022833"/>
    </source>
</evidence>
<dbReference type="GO" id="GO:0008270">
    <property type="term" value="F:zinc ion binding"/>
    <property type="evidence" value="ECO:0007669"/>
    <property type="project" value="UniProtKB-KW"/>
</dbReference>
<evidence type="ECO:0000256" key="10">
    <source>
        <dbReference type="ARBA" id="ARBA00023204"/>
    </source>
</evidence>
<dbReference type="InterPro" id="IPR002035">
    <property type="entry name" value="VWF_A"/>
</dbReference>
<keyword evidence="10" id="KW-0234">DNA repair</keyword>
<dbReference type="PROSITE" id="PS50234">
    <property type="entry name" value="VWFA"/>
    <property type="match status" value="1"/>
</dbReference>
<dbReference type="InterPro" id="IPR040554">
    <property type="entry name" value="KPWE_PEX14_dom"/>
</dbReference>
<keyword evidence="7" id="KW-0862">Zinc</keyword>
<dbReference type="InterPro" id="IPR012170">
    <property type="entry name" value="TFIIH_SSL1/p44"/>
</dbReference>
<dbReference type="CDD" id="cd01453">
    <property type="entry name" value="vWA_transcription_factor_IIH_type"/>
    <property type="match status" value="1"/>
</dbReference>
<dbReference type="GO" id="GO:0006367">
    <property type="term" value="P:transcription initiation at RNA polymerase II promoter"/>
    <property type="evidence" value="ECO:0007669"/>
    <property type="project" value="UniProtKB-ARBA"/>
</dbReference>
<dbReference type="OrthoDB" id="284275at2759"/>
<dbReference type="InterPro" id="IPR007198">
    <property type="entry name" value="Ssl1-like"/>
</dbReference>
<keyword evidence="5" id="KW-0227">DNA damage</keyword>
<dbReference type="InterPro" id="IPR046349">
    <property type="entry name" value="C1-like_sf"/>
</dbReference>
<keyword evidence="6" id="KW-0863">Zinc-finger</keyword>
<dbReference type="Gene3D" id="3.40.50.410">
    <property type="entry name" value="von Willebrand factor, type A domain"/>
    <property type="match status" value="1"/>
</dbReference>
<keyword evidence="4" id="KW-0479">Metal-binding</keyword>
<gene>
    <name evidence="14" type="ORF">PSALAMII_LOCUS9113</name>
</gene>
<keyword evidence="8" id="KW-0805">Transcription regulation</keyword>